<dbReference type="InterPro" id="IPR003034">
    <property type="entry name" value="SAP_dom"/>
</dbReference>
<feature type="domain" description="SAP" evidence="1">
    <location>
        <begin position="353"/>
        <end position="387"/>
    </location>
</feature>
<dbReference type="Proteomes" id="UP001530400">
    <property type="component" value="Unassembled WGS sequence"/>
</dbReference>
<name>A0ABD3Q5U2_9STRA</name>
<dbReference type="SUPFAM" id="SSF68906">
    <property type="entry name" value="SAP domain"/>
    <property type="match status" value="1"/>
</dbReference>
<protein>
    <recommendedName>
        <fullName evidence="1">SAP domain-containing protein</fullName>
    </recommendedName>
</protein>
<dbReference type="Gene3D" id="1.10.720.30">
    <property type="entry name" value="SAP domain"/>
    <property type="match status" value="1"/>
</dbReference>
<organism evidence="2 3">
    <name type="scientific">Cyclotella atomus</name>
    <dbReference type="NCBI Taxonomy" id="382360"/>
    <lineage>
        <taxon>Eukaryota</taxon>
        <taxon>Sar</taxon>
        <taxon>Stramenopiles</taxon>
        <taxon>Ochrophyta</taxon>
        <taxon>Bacillariophyta</taxon>
        <taxon>Coscinodiscophyceae</taxon>
        <taxon>Thalassiosirophycidae</taxon>
        <taxon>Stephanodiscales</taxon>
        <taxon>Stephanodiscaceae</taxon>
        <taxon>Cyclotella</taxon>
    </lineage>
</organism>
<dbReference type="CDD" id="cd18722">
    <property type="entry name" value="PIN_NicB-like"/>
    <property type="match status" value="1"/>
</dbReference>
<reference evidence="2 3" key="1">
    <citation type="submission" date="2024-10" db="EMBL/GenBank/DDBJ databases">
        <title>Updated reference genomes for cyclostephanoid diatoms.</title>
        <authorList>
            <person name="Roberts W.R."/>
            <person name="Alverson A.J."/>
        </authorList>
    </citation>
    <scope>NUCLEOTIDE SEQUENCE [LARGE SCALE GENOMIC DNA]</scope>
    <source>
        <strain evidence="2 3">AJA010-31</strain>
    </source>
</reference>
<accession>A0ABD3Q5U2</accession>
<evidence type="ECO:0000259" key="1">
    <source>
        <dbReference type="PROSITE" id="PS50800"/>
    </source>
</evidence>
<dbReference type="InterPro" id="IPR036361">
    <property type="entry name" value="SAP_dom_sf"/>
</dbReference>
<sequence>MFFIDGTWLYYSLHARKMDRCTVSRKFGKGWQAKYKVDWQALPRLICDEIEKQRGGKKSFKGSDRPLDISRVSVFTSAKKDTDPNSIRMRMFRDMATANYDVHMMETIGRGEKCVDIQLAVEMLHYATVPNAFDMAVILTGDKDFVPALVRTRQKGKELVICSMKSGCNRVLYESPHIRDYDVVWLENILDKFIIPIPDQERNRLNRAEYASAFTMMRVIRDYVEAAPKGMDFVSSRDIGKYLKSVKIADSDMLDELKQTHGGLWHFLQDRAKHLFEVRIPEDLDDHSFEVGVLDNSDEILVEEFKRNQYFTKEEKAFLEKYRKPTEAVYAHTEYTNEDDESDLTEIVPMPDYSSMKVVELKELCKEKNLPTSGKKDALVERLEGSYREYQQLVHASAEKKRLEWQEAPRKSIARMSGPSNVYSSTLPQLDVMQSKKVSVREDSKVSAYLEGLVKEYLAASGGVASSRDVGRYLAANKDSRNEHKSALAELKDTFGSLLTFLHSRDAFDVDNKISDSRVKTNGFPVRLIKR</sequence>
<dbReference type="SMART" id="SM00513">
    <property type="entry name" value="SAP"/>
    <property type="match status" value="1"/>
</dbReference>
<dbReference type="AlphaFoldDB" id="A0ABD3Q5U2"/>
<dbReference type="EMBL" id="JALLPJ020000322">
    <property type="protein sequence ID" value="KAL3795382.1"/>
    <property type="molecule type" value="Genomic_DNA"/>
</dbReference>
<comment type="caution">
    <text evidence="2">The sequence shown here is derived from an EMBL/GenBank/DDBJ whole genome shotgun (WGS) entry which is preliminary data.</text>
</comment>
<keyword evidence="3" id="KW-1185">Reference proteome</keyword>
<proteinExistence type="predicted"/>
<evidence type="ECO:0000313" key="2">
    <source>
        <dbReference type="EMBL" id="KAL3795382.1"/>
    </source>
</evidence>
<dbReference type="InterPro" id="IPR021139">
    <property type="entry name" value="NYN"/>
</dbReference>
<dbReference type="Pfam" id="PF01936">
    <property type="entry name" value="NYN"/>
    <property type="match status" value="1"/>
</dbReference>
<dbReference type="Pfam" id="PF02037">
    <property type="entry name" value="SAP"/>
    <property type="match status" value="1"/>
</dbReference>
<dbReference type="Gene3D" id="3.40.50.1010">
    <property type="entry name" value="5'-nuclease"/>
    <property type="match status" value="1"/>
</dbReference>
<evidence type="ECO:0000313" key="3">
    <source>
        <dbReference type="Proteomes" id="UP001530400"/>
    </source>
</evidence>
<dbReference type="PROSITE" id="PS50800">
    <property type="entry name" value="SAP"/>
    <property type="match status" value="1"/>
</dbReference>
<gene>
    <name evidence="2" type="ORF">ACHAWO_002629</name>
</gene>